<comment type="caution">
    <text evidence="8">The sequence shown here is derived from an EMBL/GenBank/DDBJ whole genome shotgun (WGS) entry which is preliminary data.</text>
</comment>
<keyword evidence="9" id="KW-1185">Reference proteome</keyword>
<dbReference type="SUPFAM" id="SSF88946">
    <property type="entry name" value="Sigma2 domain of RNA polymerase sigma factors"/>
    <property type="match status" value="1"/>
</dbReference>
<dbReference type="Proteomes" id="UP000616346">
    <property type="component" value="Unassembled WGS sequence"/>
</dbReference>
<comment type="similarity">
    <text evidence="1">Belongs to the sigma-70 factor family. ECF subfamily.</text>
</comment>
<dbReference type="InterPro" id="IPR013249">
    <property type="entry name" value="RNA_pol_sigma70_r4_t2"/>
</dbReference>
<evidence type="ECO:0000256" key="4">
    <source>
        <dbReference type="ARBA" id="ARBA00023125"/>
    </source>
</evidence>
<dbReference type="InterPro" id="IPR007627">
    <property type="entry name" value="RNA_pol_sigma70_r2"/>
</dbReference>
<keyword evidence="4" id="KW-0238">DNA-binding</keyword>
<proteinExistence type="inferred from homology"/>
<evidence type="ECO:0000256" key="1">
    <source>
        <dbReference type="ARBA" id="ARBA00010641"/>
    </source>
</evidence>
<dbReference type="InterPro" id="IPR036388">
    <property type="entry name" value="WH-like_DNA-bd_sf"/>
</dbReference>
<feature type="domain" description="RNA polymerase sigma factor 70 region 4 type 2" evidence="7">
    <location>
        <begin position="130"/>
        <end position="173"/>
    </location>
</feature>
<dbReference type="PANTHER" id="PTHR43133:SF8">
    <property type="entry name" value="RNA POLYMERASE SIGMA FACTOR HI_1459-RELATED"/>
    <property type="match status" value="1"/>
</dbReference>
<organism evidence="8 9">
    <name type="scientific">Phocaeicola faecium</name>
    <dbReference type="NCBI Taxonomy" id="2762213"/>
    <lineage>
        <taxon>Bacteria</taxon>
        <taxon>Pseudomonadati</taxon>
        <taxon>Bacteroidota</taxon>
        <taxon>Bacteroidia</taxon>
        <taxon>Bacteroidales</taxon>
        <taxon>Bacteroidaceae</taxon>
        <taxon>Phocaeicola</taxon>
    </lineage>
</organism>
<dbReference type="Gene3D" id="1.10.10.10">
    <property type="entry name" value="Winged helix-like DNA-binding domain superfamily/Winged helix DNA-binding domain"/>
    <property type="match status" value="1"/>
</dbReference>
<evidence type="ECO:0000256" key="5">
    <source>
        <dbReference type="ARBA" id="ARBA00023163"/>
    </source>
</evidence>
<evidence type="ECO:0000259" key="6">
    <source>
        <dbReference type="Pfam" id="PF04542"/>
    </source>
</evidence>
<evidence type="ECO:0000313" key="8">
    <source>
        <dbReference type="EMBL" id="MBD8001912.1"/>
    </source>
</evidence>
<dbReference type="InterPro" id="IPR013324">
    <property type="entry name" value="RNA_pol_sigma_r3/r4-like"/>
</dbReference>
<dbReference type="RefSeq" id="WP_178255670.1">
    <property type="nucleotide sequence ID" value="NZ_JACSPQ010000004.1"/>
</dbReference>
<name>A0ABR8VB48_9BACT</name>
<accession>A0ABR8VB48</accession>
<dbReference type="NCBIfam" id="TIGR02937">
    <property type="entry name" value="sigma70-ECF"/>
    <property type="match status" value="1"/>
</dbReference>
<dbReference type="EMBL" id="JACSPQ010000004">
    <property type="protein sequence ID" value="MBD8001912.1"/>
    <property type="molecule type" value="Genomic_DNA"/>
</dbReference>
<dbReference type="InterPro" id="IPR014284">
    <property type="entry name" value="RNA_pol_sigma-70_dom"/>
</dbReference>
<evidence type="ECO:0000259" key="7">
    <source>
        <dbReference type="Pfam" id="PF08281"/>
    </source>
</evidence>
<reference evidence="8 9" key="1">
    <citation type="submission" date="2020-08" db="EMBL/GenBank/DDBJ databases">
        <title>A Genomic Blueprint of the Chicken Gut Microbiome.</title>
        <authorList>
            <person name="Gilroy R."/>
            <person name="Ravi A."/>
            <person name="Getino M."/>
            <person name="Pursley I."/>
            <person name="Horton D.L."/>
            <person name="Alikhan N.-F."/>
            <person name="Baker D."/>
            <person name="Gharbi K."/>
            <person name="Hall N."/>
            <person name="Watson M."/>
            <person name="Adriaenssens E.M."/>
            <person name="Foster-Nyarko E."/>
            <person name="Jarju S."/>
            <person name="Secka A."/>
            <person name="Antonio M."/>
            <person name="Oren A."/>
            <person name="Chaudhuri R."/>
            <person name="La Ragione R.M."/>
            <person name="Hildebrand F."/>
            <person name="Pallen M.J."/>
        </authorList>
    </citation>
    <scope>NUCLEOTIDE SEQUENCE [LARGE SCALE GENOMIC DNA]</scope>
    <source>
        <strain evidence="8 9">Sa1YUN3</strain>
    </source>
</reference>
<dbReference type="InterPro" id="IPR039425">
    <property type="entry name" value="RNA_pol_sigma-70-like"/>
</dbReference>
<keyword evidence="3" id="KW-0731">Sigma factor</keyword>
<gene>
    <name evidence="8" type="ORF">H9626_06735</name>
</gene>
<dbReference type="InterPro" id="IPR013325">
    <property type="entry name" value="RNA_pol_sigma_r2"/>
</dbReference>
<feature type="domain" description="RNA polymerase sigma-70 region 2" evidence="6">
    <location>
        <begin position="28"/>
        <end position="95"/>
    </location>
</feature>
<evidence type="ECO:0000256" key="3">
    <source>
        <dbReference type="ARBA" id="ARBA00023082"/>
    </source>
</evidence>
<dbReference type="PANTHER" id="PTHR43133">
    <property type="entry name" value="RNA POLYMERASE ECF-TYPE SIGMA FACTO"/>
    <property type="match status" value="1"/>
</dbReference>
<dbReference type="Gene3D" id="1.10.1740.10">
    <property type="match status" value="1"/>
</dbReference>
<dbReference type="SUPFAM" id="SSF88659">
    <property type="entry name" value="Sigma3 and sigma4 domains of RNA polymerase sigma factors"/>
    <property type="match status" value="1"/>
</dbReference>
<sequence>MNHSFDLPDHELIKIYCELNSSEAATALYNRYYTTVEKIVASKIIQREEREDIIQEVFLHVFTKLKSKYTETGQFRAWLKRLTYNYLNDYFRRNQNAPLRNEHYRMDRLPASPNPTPLLITLEKAYDVMDEVIEECSEIEQEMLALHFYQNLSYQKIADEMGMKKPTCAKRLTALCVKIKNKMQPKGFYELPEALKRKP</sequence>
<keyword evidence="2" id="KW-0805">Transcription regulation</keyword>
<evidence type="ECO:0000256" key="2">
    <source>
        <dbReference type="ARBA" id="ARBA00023015"/>
    </source>
</evidence>
<keyword evidence="5" id="KW-0804">Transcription</keyword>
<dbReference type="Pfam" id="PF08281">
    <property type="entry name" value="Sigma70_r4_2"/>
    <property type="match status" value="1"/>
</dbReference>
<dbReference type="Pfam" id="PF04542">
    <property type="entry name" value="Sigma70_r2"/>
    <property type="match status" value="1"/>
</dbReference>
<protein>
    <submittedName>
        <fullName evidence="8">Sigma-70 family RNA polymerase sigma factor</fullName>
    </submittedName>
</protein>
<evidence type="ECO:0000313" key="9">
    <source>
        <dbReference type="Proteomes" id="UP000616346"/>
    </source>
</evidence>